<name>A0ABV2TAI1_9BACT</name>
<dbReference type="InterPro" id="IPR050553">
    <property type="entry name" value="Thioredoxin_ResA/DsbE_sf"/>
</dbReference>
<dbReference type="Gene3D" id="3.40.30.10">
    <property type="entry name" value="Glutaredoxin"/>
    <property type="match status" value="1"/>
</dbReference>
<evidence type="ECO:0000259" key="6">
    <source>
        <dbReference type="PROSITE" id="PS51352"/>
    </source>
</evidence>
<evidence type="ECO:0000256" key="4">
    <source>
        <dbReference type="ARBA" id="ARBA00023284"/>
    </source>
</evidence>
<proteinExistence type="predicted"/>
<evidence type="ECO:0000256" key="1">
    <source>
        <dbReference type="ARBA" id="ARBA00004196"/>
    </source>
</evidence>
<dbReference type="EMBL" id="JBEXAC010000002">
    <property type="protein sequence ID" value="MET6999986.1"/>
    <property type="molecule type" value="Genomic_DNA"/>
</dbReference>
<gene>
    <name evidence="7" type="ORF">ABR189_21535</name>
</gene>
<sequence length="376" mass="42126">MKYNVSTLLLLLAGTAATAQDKVTFNGIADTAYNGYKVYLYNNVTKENDSATIENGHFQIVRPFTGATRHMFSSGYEAKQHGGYAPFGILVDRPGEITIEANMDRFYQSTIKGAPAHAIYDAFQQKMESYGKVSEQKLAAQFGAEKVANPRKYKDDPSFEAMMEAMEKANEEDGVKAAREIAAKYPNSVASPFILDRYGRKMPVKMKEQLYAKMTKAVKESYFGKRLATDIEGSKSSTLGSTVKDFTLKGADGKPFRFSSLKGKYVLIDFWASWCGPCREEFKHMRPLYEKYKGGQFEILGISTDATAKAWETAMEQEKLPWVQVHDLKGDQSVSEKQFAVKVLPTMYLIDPNGKIIAKDLRGEALEKKLAELFPK</sequence>
<evidence type="ECO:0000313" key="8">
    <source>
        <dbReference type="Proteomes" id="UP001549749"/>
    </source>
</evidence>
<dbReference type="PANTHER" id="PTHR42852">
    <property type="entry name" value="THIOL:DISULFIDE INTERCHANGE PROTEIN DSBE"/>
    <property type="match status" value="1"/>
</dbReference>
<evidence type="ECO:0000256" key="2">
    <source>
        <dbReference type="ARBA" id="ARBA00022748"/>
    </source>
</evidence>
<keyword evidence="5" id="KW-0732">Signal</keyword>
<dbReference type="InterPro" id="IPR017937">
    <property type="entry name" value="Thioredoxin_CS"/>
</dbReference>
<comment type="subcellular location">
    <subcellularLocation>
        <location evidence="1">Cell envelope</location>
    </subcellularLocation>
</comment>
<comment type="caution">
    <text evidence="7">The sequence shown here is derived from an EMBL/GenBank/DDBJ whole genome shotgun (WGS) entry which is preliminary data.</text>
</comment>
<organism evidence="7 8">
    <name type="scientific">Chitinophaga defluvii</name>
    <dbReference type="NCBI Taxonomy" id="3163343"/>
    <lineage>
        <taxon>Bacteria</taxon>
        <taxon>Pseudomonadati</taxon>
        <taxon>Bacteroidota</taxon>
        <taxon>Chitinophagia</taxon>
        <taxon>Chitinophagales</taxon>
        <taxon>Chitinophagaceae</taxon>
        <taxon>Chitinophaga</taxon>
    </lineage>
</organism>
<dbReference type="RefSeq" id="WP_354662547.1">
    <property type="nucleotide sequence ID" value="NZ_JBEXAC010000002.1"/>
</dbReference>
<feature type="signal peptide" evidence="5">
    <location>
        <begin position="1"/>
        <end position="19"/>
    </location>
</feature>
<dbReference type="Pfam" id="PF00578">
    <property type="entry name" value="AhpC-TSA"/>
    <property type="match status" value="1"/>
</dbReference>
<keyword evidence="4" id="KW-0676">Redox-active center</keyword>
<dbReference type="InterPro" id="IPR000866">
    <property type="entry name" value="AhpC/TSA"/>
</dbReference>
<dbReference type="InterPro" id="IPR036249">
    <property type="entry name" value="Thioredoxin-like_sf"/>
</dbReference>
<dbReference type="PROSITE" id="PS00194">
    <property type="entry name" value="THIOREDOXIN_1"/>
    <property type="match status" value="1"/>
</dbReference>
<keyword evidence="8" id="KW-1185">Reference proteome</keyword>
<dbReference type="PROSITE" id="PS51352">
    <property type="entry name" value="THIOREDOXIN_2"/>
    <property type="match status" value="1"/>
</dbReference>
<protein>
    <submittedName>
        <fullName evidence="7">TlpA disulfide reductase family protein</fullName>
    </submittedName>
</protein>
<dbReference type="PANTHER" id="PTHR42852:SF6">
    <property type="entry name" value="THIOL:DISULFIDE INTERCHANGE PROTEIN DSBE"/>
    <property type="match status" value="1"/>
</dbReference>
<feature type="domain" description="Thioredoxin" evidence="6">
    <location>
        <begin position="237"/>
        <end position="376"/>
    </location>
</feature>
<evidence type="ECO:0000256" key="3">
    <source>
        <dbReference type="ARBA" id="ARBA00023157"/>
    </source>
</evidence>
<dbReference type="SUPFAM" id="SSF52833">
    <property type="entry name" value="Thioredoxin-like"/>
    <property type="match status" value="1"/>
</dbReference>
<dbReference type="CDD" id="cd02966">
    <property type="entry name" value="TlpA_like_family"/>
    <property type="match status" value="1"/>
</dbReference>
<evidence type="ECO:0000313" key="7">
    <source>
        <dbReference type="EMBL" id="MET6999986.1"/>
    </source>
</evidence>
<dbReference type="InterPro" id="IPR013766">
    <property type="entry name" value="Thioredoxin_domain"/>
</dbReference>
<reference evidence="7 8" key="1">
    <citation type="submission" date="2024-06" db="EMBL/GenBank/DDBJ databases">
        <title>Chitinophaga defluvii sp. nov., isolated from municipal sewage.</title>
        <authorList>
            <person name="Zhang L."/>
        </authorList>
    </citation>
    <scope>NUCLEOTIDE SEQUENCE [LARGE SCALE GENOMIC DNA]</scope>
    <source>
        <strain evidence="7 8">H8</strain>
    </source>
</reference>
<keyword evidence="3" id="KW-1015">Disulfide bond</keyword>
<accession>A0ABV2TAI1</accession>
<evidence type="ECO:0000256" key="5">
    <source>
        <dbReference type="SAM" id="SignalP"/>
    </source>
</evidence>
<dbReference type="Proteomes" id="UP001549749">
    <property type="component" value="Unassembled WGS sequence"/>
</dbReference>
<feature type="chain" id="PRO_5045964575" evidence="5">
    <location>
        <begin position="20"/>
        <end position="376"/>
    </location>
</feature>
<keyword evidence="2" id="KW-0201">Cytochrome c-type biogenesis</keyword>